<dbReference type="CDD" id="cd02440">
    <property type="entry name" value="AdoMet_MTases"/>
    <property type="match status" value="1"/>
</dbReference>
<dbReference type="EC" id="2.1.-.-" evidence="2"/>
<dbReference type="EMBL" id="JBBUTI010000007">
    <property type="protein sequence ID" value="MEK8046934.1"/>
    <property type="molecule type" value="Genomic_DNA"/>
</dbReference>
<accession>A0ABU9C4X9</accession>
<keyword evidence="3" id="KW-1185">Reference proteome</keyword>
<dbReference type="GO" id="GO:0032259">
    <property type="term" value="P:methylation"/>
    <property type="evidence" value="ECO:0007669"/>
    <property type="project" value="UniProtKB-KW"/>
</dbReference>
<dbReference type="Proteomes" id="UP001379945">
    <property type="component" value="Unassembled WGS sequence"/>
</dbReference>
<feature type="domain" description="Methyltransferase" evidence="1">
    <location>
        <begin position="31"/>
        <end position="108"/>
    </location>
</feature>
<dbReference type="InterPro" id="IPR041698">
    <property type="entry name" value="Methyltransf_25"/>
</dbReference>
<evidence type="ECO:0000259" key="1">
    <source>
        <dbReference type="Pfam" id="PF13649"/>
    </source>
</evidence>
<keyword evidence="2" id="KW-0489">Methyltransferase</keyword>
<comment type="caution">
    <text evidence="2">The sequence shown here is derived from an EMBL/GenBank/DDBJ whole genome shotgun (WGS) entry which is preliminary data.</text>
</comment>
<dbReference type="RefSeq" id="WP_341399235.1">
    <property type="nucleotide sequence ID" value="NZ_JBBUTI010000007.1"/>
</dbReference>
<organism evidence="2 3">
    <name type="scientific">Ideonella margarita</name>
    <dbReference type="NCBI Taxonomy" id="2984191"/>
    <lineage>
        <taxon>Bacteria</taxon>
        <taxon>Pseudomonadati</taxon>
        <taxon>Pseudomonadota</taxon>
        <taxon>Betaproteobacteria</taxon>
        <taxon>Burkholderiales</taxon>
        <taxon>Sphaerotilaceae</taxon>
        <taxon>Ideonella</taxon>
    </lineage>
</organism>
<protein>
    <submittedName>
        <fullName evidence="2">Class I SAM-dependent methyltransferase</fullName>
        <ecNumber evidence="2">2.1.-.-</ecNumber>
    </submittedName>
</protein>
<keyword evidence="2" id="KW-0808">Transferase</keyword>
<dbReference type="SUPFAM" id="SSF53335">
    <property type="entry name" value="S-adenosyl-L-methionine-dependent methyltransferases"/>
    <property type="match status" value="1"/>
</dbReference>
<gene>
    <name evidence="2" type="ORF">AACH00_11275</name>
</gene>
<dbReference type="Pfam" id="PF13649">
    <property type="entry name" value="Methyltransf_25"/>
    <property type="match status" value="1"/>
</dbReference>
<proteinExistence type="predicted"/>
<dbReference type="InterPro" id="IPR029063">
    <property type="entry name" value="SAM-dependent_MTases_sf"/>
</dbReference>
<dbReference type="GO" id="GO:0008168">
    <property type="term" value="F:methyltransferase activity"/>
    <property type="evidence" value="ECO:0007669"/>
    <property type="project" value="UniProtKB-KW"/>
</dbReference>
<name>A0ABU9C4X9_9BURK</name>
<reference evidence="2 3" key="1">
    <citation type="submission" date="2024-04" db="EMBL/GenBank/DDBJ databases">
        <title>Novel species of the genus Ideonella isolated from streams.</title>
        <authorList>
            <person name="Lu H."/>
        </authorList>
    </citation>
    <scope>NUCLEOTIDE SEQUENCE [LARGE SCALE GENOMIC DNA]</scope>
    <source>
        <strain evidence="2 3">LYT19W</strain>
    </source>
</reference>
<dbReference type="Gene3D" id="3.40.50.150">
    <property type="entry name" value="Vaccinia Virus protein VP39"/>
    <property type="match status" value="1"/>
</dbReference>
<sequence>MNAHGDGTPSDWITRWTPRLDTATDAPRTALDLACGRGRHSRWLQQAGWQVTALDRDAEALSHLPTECEQLCADIEGGPWPLEGRQFGLVVVTNYLWRPLWPQLMSAVAPGGWLLYETFSAGNASVGRPARPDFLLEPGELLTRCAAWQVLGYECGYLDAPARFVQRIAARRPLESLSPESAAPVRNALPEWPSGRG</sequence>
<evidence type="ECO:0000313" key="2">
    <source>
        <dbReference type="EMBL" id="MEK8046934.1"/>
    </source>
</evidence>
<evidence type="ECO:0000313" key="3">
    <source>
        <dbReference type="Proteomes" id="UP001379945"/>
    </source>
</evidence>